<accession>A0A7R9GT76</accession>
<evidence type="ECO:0000313" key="1">
    <source>
        <dbReference type="EMBL" id="CAD7396475.1"/>
    </source>
</evidence>
<protein>
    <submittedName>
        <fullName evidence="1">Uncharacterized protein</fullName>
    </submittedName>
</protein>
<reference evidence="1" key="1">
    <citation type="submission" date="2020-11" db="EMBL/GenBank/DDBJ databases">
        <authorList>
            <person name="Tran Van P."/>
        </authorList>
    </citation>
    <scope>NUCLEOTIDE SEQUENCE</scope>
</reference>
<name>A0A7R9GT76_TIMCR</name>
<dbReference type="AlphaFoldDB" id="A0A7R9GT76"/>
<proteinExistence type="predicted"/>
<sequence>MSNGVSFGDGMWGTKRVPPAALVIRAQPHRHKKCAKGSDFALEVYMGLSEHGDIKMSADKRDIVIKWNVVLGTAVTQLIALGGGWRAGFPHDSSVSAAVVQLYPDSSAMRNSCESQPLEEWQHYWAW</sequence>
<organism evidence="1">
    <name type="scientific">Timema cristinae</name>
    <name type="common">Walking stick</name>
    <dbReference type="NCBI Taxonomy" id="61476"/>
    <lineage>
        <taxon>Eukaryota</taxon>
        <taxon>Metazoa</taxon>
        <taxon>Ecdysozoa</taxon>
        <taxon>Arthropoda</taxon>
        <taxon>Hexapoda</taxon>
        <taxon>Insecta</taxon>
        <taxon>Pterygota</taxon>
        <taxon>Neoptera</taxon>
        <taxon>Polyneoptera</taxon>
        <taxon>Phasmatodea</taxon>
        <taxon>Timematodea</taxon>
        <taxon>Timematoidea</taxon>
        <taxon>Timematidae</taxon>
        <taxon>Timema</taxon>
    </lineage>
</organism>
<dbReference type="EMBL" id="OC317367">
    <property type="protein sequence ID" value="CAD7396475.1"/>
    <property type="molecule type" value="Genomic_DNA"/>
</dbReference>
<gene>
    <name evidence="1" type="ORF">TCEB3V08_LOCUS3624</name>
</gene>